<gene>
    <name evidence="2" type="ORF">AB0I48_13470</name>
</gene>
<feature type="region of interest" description="Disordered" evidence="1">
    <location>
        <begin position="386"/>
        <end position="434"/>
    </location>
</feature>
<accession>A0ABV3FT45</accession>
<protein>
    <recommendedName>
        <fullName evidence="4">Bacterial toxin 24 domain-containing protein</fullName>
    </recommendedName>
</protein>
<name>A0ABV3FT45_9NOCA</name>
<evidence type="ECO:0000313" key="3">
    <source>
        <dbReference type="Proteomes" id="UP001551695"/>
    </source>
</evidence>
<dbReference type="RefSeq" id="WP_357783437.1">
    <property type="nucleotide sequence ID" value="NZ_JBFAKC010000005.1"/>
</dbReference>
<dbReference type="Proteomes" id="UP001551695">
    <property type="component" value="Unassembled WGS sequence"/>
</dbReference>
<evidence type="ECO:0008006" key="4">
    <source>
        <dbReference type="Google" id="ProtNLM"/>
    </source>
</evidence>
<feature type="compositionally biased region" description="Basic and acidic residues" evidence="1">
    <location>
        <begin position="401"/>
        <end position="413"/>
    </location>
</feature>
<organism evidence="2 3">
    <name type="scientific">Nocardia aurea</name>
    <dbReference type="NCBI Taxonomy" id="2144174"/>
    <lineage>
        <taxon>Bacteria</taxon>
        <taxon>Bacillati</taxon>
        <taxon>Actinomycetota</taxon>
        <taxon>Actinomycetes</taxon>
        <taxon>Mycobacteriales</taxon>
        <taxon>Nocardiaceae</taxon>
        <taxon>Nocardia</taxon>
    </lineage>
</organism>
<proteinExistence type="predicted"/>
<feature type="compositionally biased region" description="Low complexity" evidence="1">
    <location>
        <begin position="388"/>
        <end position="399"/>
    </location>
</feature>
<evidence type="ECO:0000256" key="1">
    <source>
        <dbReference type="SAM" id="MobiDB-lite"/>
    </source>
</evidence>
<dbReference type="EMBL" id="JBFAKC010000005">
    <property type="protein sequence ID" value="MEV0708568.1"/>
    <property type="molecule type" value="Genomic_DNA"/>
</dbReference>
<evidence type="ECO:0000313" key="2">
    <source>
        <dbReference type="EMBL" id="MEV0708568.1"/>
    </source>
</evidence>
<reference evidence="2 3" key="1">
    <citation type="submission" date="2024-06" db="EMBL/GenBank/DDBJ databases">
        <title>The Natural Products Discovery Center: Release of the First 8490 Sequenced Strains for Exploring Actinobacteria Biosynthetic Diversity.</title>
        <authorList>
            <person name="Kalkreuter E."/>
            <person name="Kautsar S.A."/>
            <person name="Yang D."/>
            <person name="Bader C.D."/>
            <person name="Teijaro C.N."/>
            <person name="Fluegel L."/>
            <person name="Davis C.M."/>
            <person name="Simpson J.R."/>
            <person name="Lauterbach L."/>
            <person name="Steele A.D."/>
            <person name="Gui C."/>
            <person name="Meng S."/>
            <person name="Li G."/>
            <person name="Viehrig K."/>
            <person name="Ye F."/>
            <person name="Su P."/>
            <person name="Kiefer A.F."/>
            <person name="Nichols A."/>
            <person name="Cepeda A.J."/>
            <person name="Yan W."/>
            <person name="Fan B."/>
            <person name="Jiang Y."/>
            <person name="Adhikari A."/>
            <person name="Zheng C.-J."/>
            <person name="Schuster L."/>
            <person name="Cowan T.M."/>
            <person name="Smanski M.J."/>
            <person name="Chevrette M.G."/>
            <person name="De Carvalho L.P.S."/>
            <person name="Shen B."/>
        </authorList>
    </citation>
    <scope>NUCLEOTIDE SEQUENCE [LARGE SCALE GENOMIC DNA]</scope>
    <source>
        <strain evidence="2 3">NPDC050403</strain>
    </source>
</reference>
<keyword evidence="3" id="KW-1185">Reference proteome</keyword>
<comment type="caution">
    <text evidence="2">The sequence shown here is derived from an EMBL/GenBank/DDBJ whole genome shotgun (WGS) entry which is preliminary data.</text>
</comment>
<sequence>MAGTDELVVDPLVYTLAGANLNSYACTFQKIFSNQMGALIGTGSMGGNVGKSKDWATSYDDTVAEAMRLTQSLIEAMGNYASVLQTYGYTYALADYSKGSGRAEPAEPSPFPAAWVSCVVPPPSAGGPDSGLFDDIGFAVSALEDFGVSIPDGEPDKLQTAADAWAKFASADGAGNLPGLLDTVANGFESETAPGLEYIDDDIRAMKTAAQSVLDLYSKIAQSCRDHKSAVVKLREKLQGLLRDLAVDITIEIATGVVFGAVAGALTAGFGAAAVAAAKTAKILEKVRKYSVKVIDILGEVGFKILKALDEFPANCREELQRIKDLLAKAVAKFANPKQLGDLFSGRTPKASELEDFAKSQGWVRSQTENGPVKYTDSNGVVRITLKSGSGRAPGSASPHVEIRDGAGQRTDPDGNPVTRKSPGNHTPIDWDLQ</sequence>